<reference evidence="2" key="1">
    <citation type="submission" date="2013-03" db="EMBL/GenBank/DDBJ databases">
        <title>Immune-Related transcriptome of Coptotermes formosanus Shiraki workers: the defense mechanism.</title>
        <authorList>
            <person name="Hussain A."/>
            <person name="Li Y.F."/>
            <person name="Wen S.Y."/>
        </authorList>
    </citation>
    <scope>NUCLEOTIDE SEQUENCE</scope>
</reference>
<keyword evidence="1" id="KW-0732">Signal</keyword>
<evidence type="ECO:0000256" key="1">
    <source>
        <dbReference type="SAM" id="SignalP"/>
    </source>
</evidence>
<name>R4UKC4_COPFO</name>
<dbReference type="EMBL" id="KC740735">
    <property type="protein sequence ID" value="AGM32559.1"/>
    <property type="molecule type" value="mRNA"/>
</dbReference>
<sequence length="104" mass="11775">MLSLILTATLIAATNAQACTRDYCSICEDHIMCTYPTSDFGARCSTPVYSGLMCDTEKQQILDAHNDVRRRVAQGNETRREETLAHSLLQPTCVNWYGTKNWRE</sequence>
<dbReference type="AlphaFoldDB" id="R4UKC4"/>
<feature type="chain" id="PRO_5004371598" evidence="1">
    <location>
        <begin position="17"/>
        <end position="104"/>
    </location>
</feature>
<protein>
    <submittedName>
        <fullName evidence="2">SCP-like extracellular protein domain protein</fullName>
    </submittedName>
</protein>
<dbReference type="Gene3D" id="3.40.33.10">
    <property type="entry name" value="CAP"/>
    <property type="match status" value="1"/>
</dbReference>
<organism evidence="2">
    <name type="scientific">Coptotermes formosanus</name>
    <name type="common">Formosan subterranean termite</name>
    <dbReference type="NCBI Taxonomy" id="36987"/>
    <lineage>
        <taxon>Eukaryota</taxon>
        <taxon>Metazoa</taxon>
        <taxon>Ecdysozoa</taxon>
        <taxon>Arthropoda</taxon>
        <taxon>Hexapoda</taxon>
        <taxon>Insecta</taxon>
        <taxon>Pterygota</taxon>
        <taxon>Neoptera</taxon>
        <taxon>Polyneoptera</taxon>
        <taxon>Dictyoptera</taxon>
        <taxon>Blattodea</taxon>
        <taxon>Blattoidea</taxon>
        <taxon>Termitoidae</taxon>
        <taxon>Rhinotermitidae</taxon>
        <taxon>Coptotermes</taxon>
    </lineage>
</organism>
<proteinExistence type="evidence at transcript level"/>
<evidence type="ECO:0000313" key="2">
    <source>
        <dbReference type="EMBL" id="AGM32559.1"/>
    </source>
</evidence>
<dbReference type="SUPFAM" id="SSF55797">
    <property type="entry name" value="PR-1-like"/>
    <property type="match status" value="1"/>
</dbReference>
<feature type="signal peptide" evidence="1">
    <location>
        <begin position="1"/>
        <end position="16"/>
    </location>
</feature>
<accession>R4UKC4</accession>
<dbReference type="InterPro" id="IPR035940">
    <property type="entry name" value="CAP_sf"/>
</dbReference>